<dbReference type="GO" id="GO:0004853">
    <property type="term" value="F:uroporphyrinogen decarboxylase activity"/>
    <property type="evidence" value="ECO:0007669"/>
    <property type="project" value="InterPro"/>
</dbReference>
<protein>
    <submittedName>
        <fullName evidence="2">Uroporphyrinogen-III decarboxylase</fullName>
    </submittedName>
</protein>
<reference evidence="3" key="1">
    <citation type="submission" date="2015-01" db="EMBL/GenBank/DDBJ databases">
        <authorList>
            <person name="Manzoor Shahid"/>
            <person name="Zubair Saima"/>
        </authorList>
    </citation>
    <scope>NUCLEOTIDE SEQUENCE [LARGE SCALE GENOMIC DNA]</scope>
    <source>
        <strain evidence="3">Sp3</strain>
    </source>
</reference>
<dbReference type="AlphaFoldDB" id="A0A0B7MB77"/>
<dbReference type="PANTHER" id="PTHR47099:SF1">
    <property type="entry name" value="METHYLCOBAMIDE:COM METHYLTRANSFERASE MTBA"/>
    <property type="match status" value="1"/>
</dbReference>
<dbReference type="InterPro" id="IPR038071">
    <property type="entry name" value="UROD/MetE-like_sf"/>
</dbReference>
<dbReference type="Proteomes" id="UP000046155">
    <property type="component" value="Unassembled WGS sequence"/>
</dbReference>
<organism evidence="2 3">
    <name type="scientific">Syntrophaceticus schinkii</name>
    <dbReference type="NCBI Taxonomy" id="499207"/>
    <lineage>
        <taxon>Bacteria</taxon>
        <taxon>Bacillati</taxon>
        <taxon>Bacillota</taxon>
        <taxon>Clostridia</taxon>
        <taxon>Thermoanaerobacterales</taxon>
        <taxon>Thermoanaerobacterales Family III. Incertae Sedis</taxon>
        <taxon>Syntrophaceticus</taxon>
    </lineage>
</organism>
<evidence type="ECO:0000313" key="2">
    <source>
        <dbReference type="EMBL" id="CEO87739.1"/>
    </source>
</evidence>
<dbReference type="EMBL" id="CDRZ01000026">
    <property type="protein sequence ID" value="CEO87739.1"/>
    <property type="molecule type" value="Genomic_DNA"/>
</dbReference>
<dbReference type="Pfam" id="PF01208">
    <property type="entry name" value="URO-D"/>
    <property type="match status" value="1"/>
</dbReference>
<dbReference type="PANTHER" id="PTHR47099">
    <property type="entry name" value="METHYLCOBAMIDE:COM METHYLTRANSFERASE MTBA"/>
    <property type="match status" value="1"/>
</dbReference>
<proteinExistence type="predicted"/>
<keyword evidence="3" id="KW-1185">Reference proteome</keyword>
<evidence type="ECO:0000259" key="1">
    <source>
        <dbReference type="Pfam" id="PF01208"/>
    </source>
</evidence>
<dbReference type="Gene3D" id="3.20.20.210">
    <property type="match status" value="1"/>
</dbReference>
<feature type="domain" description="Uroporphyrinogen decarboxylase (URO-D)" evidence="1">
    <location>
        <begin position="39"/>
        <end position="290"/>
    </location>
</feature>
<dbReference type="GO" id="GO:0006779">
    <property type="term" value="P:porphyrin-containing compound biosynthetic process"/>
    <property type="evidence" value="ECO:0007669"/>
    <property type="project" value="InterPro"/>
</dbReference>
<gene>
    <name evidence="2" type="ORF">SSCH_1210003</name>
</gene>
<dbReference type="InterPro" id="IPR000257">
    <property type="entry name" value="Uroporphyrinogen_deCOase"/>
</dbReference>
<sequence length="298" mass="34457">MHKEEDGSTWYKDEWGVKWWCPVGGLYFDPVGYPLKGCSIEDLEKYPWPDPRDRRYVEGLKDKAKDLYENTDYALVLSGPFYGGIYVPCQWLIGYEDFFLQMMMNPEFIQALLDRIVEYHLCQWDIILGEVGKYVQVVLLSDDLGTQQYPIMRPQLYRELIKPAQAKVTNFIKSKADVKIVYHCDGAIREFIPDFIELGFDAWNPIQVSADGMNDTAWLKKEYGDRICFWGGGCDSRTVLSKSPKEIREEVRMRVNDLAPGGGLILSSIHNIQRDIPAENVVALYDAFYEFGSKFYKS</sequence>
<dbReference type="InterPro" id="IPR052024">
    <property type="entry name" value="Methanogen_methyltrans"/>
</dbReference>
<accession>A0A0B7MB77</accession>
<dbReference type="SUPFAM" id="SSF51726">
    <property type="entry name" value="UROD/MetE-like"/>
    <property type="match status" value="1"/>
</dbReference>
<evidence type="ECO:0000313" key="3">
    <source>
        <dbReference type="Proteomes" id="UP000046155"/>
    </source>
</evidence>
<name>A0A0B7MB77_9FIRM</name>